<evidence type="ECO:0000256" key="2">
    <source>
        <dbReference type="ARBA" id="ARBA00008929"/>
    </source>
</evidence>
<feature type="transmembrane region" description="Helical" evidence="7">
    <location>
        <begin position="342"/>
        <end position="360"/>
    </location>
</feature>
<dbReference type="RefSeq" id="WP_109893564.1">
    <property type="nucleotide sequence ID" value="NZ_CP029550.1"/>
</dbReference>
<keyword evidence="4 7" id="KW-0812">Transmembrane</keyword>
<keyword evidence="5 7" id="KW-1133">Transmembrane helix</keyword>
<comment type="similarity">
    <text evidence="2">Belongs to the NrfD family.</text>
</comment>
<gene>
    <name evidence="8" type="ORF">DK389_24635</name>
</gene>
<evidence type="ECO:0000256" key="1">
    <source>
        <dbReference type="ARBA" id="ARBA00004651"/>
    </source>
</evidence>
<keyword evidence="9" id="KW-1185">Reference proteome</keyword>
<protein>
    <submittedName>
        <fullName evidence="8">Hydrogenase</fullName>
    </submittedName>
</protein>
<dbReference type="PANTHER" id="PTHR43044:SF2">
    <property type="entry name" value="POLYSULPHIDE REDUCTASE NRFD"/>
    <property type="match status" value="1"/>
</dbReference>
<keyword evidence="6 7" id="KW-0472">Membrane</keyword>
<accession>A0A2U8WAB9</accession>
<keyword evidence="3" id="KW-1003">Cell membrane</keyword>
<feature type="transmembrane region" description="Helical" evidence="7">
    <location>
        <begin position="221"/>
        <end position="240"/>
    </location>
</feature>
<feature type="transmembrane region" description="Helical" evidence="7">
    <location>
        <begin position="82"/>
        <end position="101"/>
    </location>
</feature>
<feature type="transmembrane region" description="Helical" evidence="7">
    <location>
        <begin position="113"/>
        <end position="138"/>
    </location>
</feature>
<evidence type="ECO:0000256" key="4">
    <source>
        <dbReference type="ARBA" id="ARBA00022692"/>
    </source>
</evidence>
<feature type="transmembrane region" description="Helical" evidence="7">
    <location>
        <begin position="410"/>
        <end position="433"/>
    </location>
</feature>
<feature type="transmembrane region" description="Helical" evidence="7">
    <location>
        <begin position="301"/>
        <end position="322"/>
    </location>
</feature>
<evidence type="ECO:0000256" key="3">
    <source>
        <dbReference type="ARBA" id="ARBA00022475"/>
    </source>
</evidence>
<evidence type="ECO:0000256" key="5">
    <source>
        <dbReference type="ARBA" id="ARBA00022989"/>
    </source>
</evidence>
<evidence type="ECO:0000313" key="8">
    <source>
        <dbReference type="EMBL" id="AWN43095.1"/>
    </source>
</evidence>
<dbReference type="PANTHER" id="PTHR43044">
    <property type="match status" value="1"/>
</dbReference>
<reference evidence="9" key="1">
    <citation type="submission" date="2018-05" db="EMBL/GenBank/DDBJ databases">
        <title>Complete Genome Sequence of Methylobacterium sp. 17SD2-17.</title>
        <authorList>
            <person name="Srinivasan S."/>
        </authorList>
    </citation>
    <scope>NUCLEOTIDE SEQUENCE [LARGE SCALE GENOMIC DNA]</scope>
    <source>
        <strain evidence="9">17SD2-17</strain>
    </source>
</reference>
<evidence type="ECO:0000256" key="6">
    <source>
        <dbReference type="ARBA" id="ARBA00023136"/>
    </source>
</evidence>
<evidence type="ECO:0000313" key="9">
    <source>
        <dbReference type="Proteomes" id="UP000245926"/>
    </source>
</evidence>
<dbReference type="OrthoDB" id="9806499at2"/>
<evidence type="ECO:0000256" key="7">
    <source>
        <dbReference type="SAM" id="Phobius"/>
    </source>
</evidence>
<organism evidence="8 9">
    <name type="scientific">Methylobacterium durans</name>
    <dbReference type="NCBI Taxonomy" id="2202825"/>
    <lineage>
        <taxon>Bacteria</taxon>
        <taxon>Pseudomonadati</taxon>
        <taxon>Pseudomonadota</taxon>
        <taxon>Alphaproteobacteria</taxon>
        <taxon>Hyphomicrobiales</taxon>
        <taxon>Methylobacteriaceae</taxon>
        <taxon>Methylobacterium</taxon>
    </lineage>
</organism>
<comment type="subcellular location">
    <subcellularLocation>
        <location evidence="1">Cell membrane</location>
        <topology evidence="1">Multi-pass membrane protein</topology>
    </subcellularLocation>
</comment>
<feature type="transmembrane region" description="Helical" evidence="7">
    <location>
        <begin position="260"/>
        <end position="280"/>
    </location>
</feature>
<dbReference type="InterPro" id="IPR005614">
    <property type="entry name" value="NrfD-like"/>
</dbReference>
<sequence length="451" mass="50000">MSAVPRPRAWIDADRLGYGAISAAIADPIQKRGPGRAWMIAIIVAMVLSVITLIAIGAVLTVGIGLSGVNTTVVWGVSIANYVWWIGIGNAGTLISSMLLLTRQRWRASINRFAEAMTLFAAAIAGLFPIIHLGRPLYAYWLAPYPNTMDLWPQWRSALVWDFWAILSYLLFSGIFWFTGLLPDLATMRDRAGTQAGRMVYGALALGWRNSARHWGVLETFHMTMAALAVPLVCSVHSIVGLDFAASLMPGWQESLFPPYFVVGAMYSGFAMVVVLAIVVRRGLNLQAMITPAHFDAMAKVMLFASIVMSFSYATEWFMAWYGGEHADRTVVGYFFAGDYRWLYAALLACNCLVPQALWFRSVRANLWLLAAIAILINVGMWLERILIVWNTLSHGYAISLWRTYHVSLYDLVILFGPLGLFALGFLVLVRLLPIVSMHEVRQVSHAEGAA</sequence>
<dbReference type="GO" id="GO:0005886">
    <property type="term" value="C:plasma membrane"/>
    <property type="evidence" value="ECO:0007669"/>
    <property type="project" value="UniProtKB-SubCell"/>
</dbReference>
<dbReference type="Pfam" id="PF03916">
    <property type="entry name" value="NrfD"/>
    <property type="match status" value="1"/>
</dbReference>
<dbReference type="AlphaFoldDB" id="A0A2U8WAB9"/>
<dbReference type="EMBL" id="CP029550">
    <property type="protein sequence ID" value="AWN43095.1"/>
    <property type="molecule type" value="Genomic_DNA"/>
</dbReference>
<dbReference type="Proteomes" id="UP000245926">
    <property type="component" value="Chromosome"/>
</dbReference>
<name>A0A2U8WAB9_9HYPH</name>
<dbReference type="KEGG" id="mets:DK389_24635"/>
<feature type="transmembrane region" description="Helical" evidence="7">
    <location>
        <begin position="38"/>
        <end position="62"/>
    </location>
</feature>
<feature type="transmembrane region" description="Helical" evidence="7">
    <location>
        <begin position="367"/>
        <end position="390"/>
    </location>
</feature>
<feature type="transmembrane region" description="Helical" evidence="7">
    <location>
        <begin position="158"/>
        <end position="182"/>
    </location>
</feature>
<proteinExistence type="inferred from homology"/>